<reference evidence="2" key="1">
    <citation type="submission" date="2017-04" db="EMBL/GenBank/DDBJ databases">
        <authorList>
            <person name="Abille Z."/>
            <person name="Afsharjavan R."/>
            <person name="Alms C.E."/>
            <person name="Anil A."/>
            <person name="Azuma E.A."/>
            <person name="Boateng D."/>
            <person name="Bowden K.V."/>
            <person name="Bui Q."/>
            <person name="Callaghan K.D."/>
            <person name="Canova P.N."/>
            <person name="Carter A.-G.V."/>
            <person name="Carty B."/>
            <person name="Choudhary A."/>
            <person name="Chugh K."/>
            <person name="Clark C.B."/>
            <person name="Clark J."/>
            <person name="Cortez R."/>
            <person name="Dalwadi R.M."/>
            <person name="Daou G."/>
            <person name="Das M."/>
            <person name="Dasari S."/>
            <person name="Davis E.H."/>
            <person name="Defreitas N."/>
            <person name="Demirji J."/>
            <person name="Endres C."/>
            <person name="Fakhar S."/>
            <person name="Feeley N."/>
            <person name="Flores D.C."/>
            <person name="Fowler A.R."/>
            <person name="George T."/>
            <person name="Greis H.L."/>
            <person name="Groleau D.L."/>
            <person name="Gulati J.K."/>
            <person name="Guzman W."/>
            <person name="Hallworth A.N."/>
            <person name="Hariri A."/>
            <person name="Haya V.N."/>
            <person name="Hoffman A.K."/>
            <person name="Horne B."/>
            <person name="Howard T."/>
            <person name="Iglesia A.J."/>
            <person name="Ijezie O.D."/>
            <person name="Incognito N.A."/>
            <person name="Inen J.A."/>
            <person name="Jaiswal A."/>
            <person name="Jezek R.A."/>
            <person name="Kawa A.C."/>
            <person name="Khan F."/>
            <person name="Khin A.C."/>
            <person name="Knapo J."/>
            <person name="Kong A.S."/>
            <person name="Le B.Q."/>
            <person name="Le Q.M."/>
            <person name="Le T.-H.M."/>
            <person name="Lee M."/>
            <person name="Lockwood J.L."/>
            <person name="Loto-Rojas G.S."/>
            <person name="Mantzavinos A."/>
            <person name="Martinez D.R."/>
            <person name="Meadows A.R."/>
            <person name="Mehr S."/>
            <person name="Mellon M.N."/>
            <person name="Memon S."/>
            <person name="Miller B."/>
            <person name="Min S."/>
            <person name="Mitchell L.M."/>
            <person name="Mohamed I.R."/>
            <person name="Mohammed F.O."/>
            <person name="More S."/>
            <person name="Muntaha S."/>
            <person name="Nadeem I."/>
            <person name="Ndjeumen-Njinguet A.S."/>
            <person name="Ng P."/>
            <person name="Ngu V.E."/>
            <person name="Nguyen B.N."/>
            <person name="OHern C.T."/>
            <person name="Oboh U.S."/>
            <person name="Pagano C.W."/>
            <person name="Panakal P.R."/>
            <person name="Park D.A."/>
            <person name="Parsana D."/>
            <person name="Patel P."/>
            <person name="Patel V.S."/>
            <person name="Patwardhan V.M."/>
            <person name="Pawar S.D."/>
            <person name="Payne V.R."/>
            <person name="Petricel I.M."/>
            <person name="Phillips C."/>
            <person name="Puglisi K.M."/>
            <person name="Ramaprasad G."/>
            <person name="Raza A.S."/>
            <person name="Rivera-Oven A.G."/>
            <person name="Robins E."/>
            <person name="Roeun D.C."/>
            <person name="Rostovtseva N."/>
            <person name="Sadat M."/>
            <person name="Seas A."/>
            <person name="So E.J."/>
            <person name="Sogbesan C."/>
            <person name="Strumsky L.A."/>
            <person name="Sun J.L."/>
            <person name="Sutherland H.J."/>
            <person name="Tchakounte I."/>
            <person name="Tewell J.R."/>
            <person name="Thapa D.J."/>
            <person name="Tkach Y."/>
            <person name="Tran C.D."/>
            <person name="Tran V."/>
            <person name="Vithayathil T."/>
            <person name="Vivekanandan A."/>
            <person name="Wang S.R."/>
            <person name="White E."/>
            <person name="Yang A.L."/>
            <person name="Ye D.T."/>
            <person name="Yirenkyi M."/>
            <person name="Zarb J.S."/>
            <person name="Zhang S."/>
            <person name="Zhou M.T."/>
            <person name="Cao A."/>
            <person name="Nguyen K.M."/>
            <person name="Patel K."/>
            <person name="Patel P."/>
            <person name="Pennington E."/>
            <person name="Sendze O."/>
            <person name="Zahangir S."/>
            <person name="Correa-Mendez M."/>
            <person name="Fabian M.F."/>
            <person name="Liu S."/>
            <person name="Jethmalani Y."/>
            <person name="Nunn R."/>
            <person name="Prakash A."/>
            <person name="Louise T."/>
            <person name="Russell D.A."/>
            <person name="Hatfull G.F."/>
            <person name="Erill I."/>
            <person name="Caruso S.M."/>
        </authorList>
    </citation>
    <scope>NUCLEOTIDE SEQUENCE [LARGE SCALE GENOMIC DNA]</scope>
</reference>
<proteinExistence type="predicted"/>
<dbReference type="EMBL" id="KY888882">
    <property type="protein sequence ID" value="ARQ95031.1"/>
    <property type="molecule type" value="Genomic_DNA"/>
</dbReference>
<gene>
    <name evidence="1" type="ORF">FLAPJACK_120</name>
</gene>
<protein>
    <submittedName>
        <fullName evidence="1">Uncharacterized protein</fullName>
    </submittedName>
</protein>
<organism evidence="1 2">
    <name type="scientific">Bacillus phage Flapjack</name>
    <dbReference type="NCBI Taxonomy" id="1983465"/>
    <lineage>
        <taxon>Viruses</taxon>
        <taxon>Duplodnaviria</taxon>
        <taxon>Heunggongvirae</taxon>
        <taxon>Uroviricota</taxon>
        <taxon>Caudoviricetes</taxon>
        <taxon>Herelleviridae</taxon>
        <taxon>Bastillevirinae</taxon>
        <taxon>Bequatrovirus</taxon>
        <taxon>Bequatrovirus spock</taxon>
    </lineage>
</organism>
<name>A0A1X9SG42_9CAUD</name>
<dbReference type="Proteomes" id="UP000222741">
    <property type="component" value="Segment"/>
</dbReference>
<accession>A0A1X9SG42</accession>
<evidence type="ECO:0000313" key="2">
    <source>
        <dbReference type="Proteomes" id="UP000222741"/>
    </source>
</evidence>
<evidence type="ECO:0000313" key="1">
    <source>
        <dbReference type="EMBL" id="ARQ95031.1"/>
    </source>
</evidence>
<sequence>MKLHCNHFPEDYGYIEKNKDGSTYIEVTNDISGDIETASLNIDPQTLYNWLITEYDIKTLQGEAEEK</sequence>